<evidence type="ECO:0000256" key="1">
    <source>
        <dbReference type="SAM" id="MobiDB-lite"/>
    </source>
</evidence>
<name>A0A9W6Y6P1_9STRA</name>
<proteinExistence type="predicted"/>
<evidence type="ECO:0000313" key="2">
    <source>
        <dbReference type="EMBL" id="GMF53854.1"/>
    </source>
</evidence>
<reference evidence="2" key="1">
    <citation type="submission" date="2023-04" db="EMBL/GenBank/DDBJ databases">
        <title>Phytophthora fragariaefolia NBRC 109709.</title>
        <authorList>
            <person name="Ichikawa N."/>
            <person name="Sato H."/>
            <person name="Tonouchi N."/>
        </authorList>
    </citation>
    <scope>NUCLEOTIDE SEQUENCE</scope>
    <source>
        <strain evidence="2">NBRC 109709</strain>
    </source>
</reference>
<comment type="caution">
    <text evidence="2">The sequence shown here is derived from an EMBL/GenBank/DDBJ whole genome shotgun (WGS) entry which is preliminary data.</text>
</comment>
<sequence length="98" mass="11286">MGSEDEKMVTDDFRVSTRSSTAGTSDEHLRPPDSEFVTSGQEAFNAYESLRRRRCGLIRKWKWGGLDQADKLIEVGDVLVWDLRDDERVRMNASCDMR</sequence>
<feature type="region of interest" description="Disordered" evidence="1">
    <location>
        <begin position="1"/>
        <end position="35"/>
    </location>
</feature>
<dbReference type="EMBL" id="BSXT01003380">
    <property type="protein sequence ID" value="GMF53854.1"/>
    <property type="molecule type" value="Genomic_DNA"/>
</dbReference>
<keyword evidence="3" id="KW-1185">Reference proteome</keyword>
<feature type="compositionally biased region" description="Basic and acidic residues" evidence="1">
    <location>
        <begin position="1"/>
        <end position="15"/>
    </location>
</feature>
<accession>A0A9W6Y6P1</accession>
<evidence type="ECO:0000313" key="3">
    <source>
        <dbReference type="Proteomes" id="UP001165121"/>
    </source>
</evidence>
<protein>
    <submittedName>
        <fullName evidence="2">Unnamed protein product</fullName>
    </submittedName>
</protein>
<dbReference type="AlphaFoldDB" id="A0A9W6Y6P1"/>
<dbReference type="Proteomes" id="UP001165121">
    <property type="component" value="Unassembled WGS sequence"/>
</dbReference>
<organism evidence="2 3">
    <name type="scientific">Phytophthora fragariaefolia</name>
    <dbReference type="NCBI Taxonomy" id="1490495"/>
    <lineage>
        <taxon>Eukaryota</taxon>
        <taxon>Sar</taxon>
        <taxon>Stramenopiles</taxon>
        <taxon>Oomycota</taxon>
        <taxon>Peronosporomycetes</taxon>
        <taxon>Peronosporales</taxon>
        <taxon>Peronosporaceae</taxon>
        <taxon>Phytophthora</taxon>
    </lineage>
</organism>
<gene>
    <name evidence="2" type="ORF">Pfra01_002234500</name>
</gene>